<dbReference type="HOGENOM" id="CLU_2831508_0_0_1"/>
<dbReference type="AlphaFoldDB" id="G0RXL7"/>
<sequence>MPSRNKYLKPPVVSYAFTKLLPSEIHKDREVKGIQDHTKVYATSASASTTAAAASATATSLAIWQF</sequence>
<dbReference type="Proteomes" id="UP000008984">
    <property type="component" value="Unassembled WGS sequence"/>
</dbReference>
<evidence type="ECO:0000313" key="1">
    <source>
        <dbReference type="EMBL" id="EGR44074.1"/>
    </source>
</evidence>
<dbReference type="KEGG" id="tre:TRIREDRAFT_112651"/>
<evidence type="ECO:0000313" key="2">
    <source>
        <dbReference type="Proteomes" id="UP000008984"/>
    </source>
</evidence>
<gene>
    <name evidence="1" type="ORF">TRIREDRAFT_112651</name>
</gene>
<proteinExistence type="predicted"/>
<protein>
    <submittedName>
        <fullName evidence="1">Predicted protein</fullName>
    </submittedName>
</protein>
<dbReference type="EMBL" id="GL985107">
    <property type="protein sequence ID" value="EGR44074.1"/>
    <property type="molecule type" value="Genomic_DNA"/>
</dbReference>
<dbReference type="RefSeq" id="XP_006969984.1">
    <property type="nucleotide sequence ID" value="XM_006969922.1"/>
</dbReference>
<organism evidence="2">
    <name type="scientific">Hypocrea jecorina (strain QM6a)</name>
    <name type="common">Trichoderma reesei</name>
    <dbReference type="NCBI Taxonomy" id="431241"/>
    <lineage>
        <taxon>Eukaryota</taxon>
        <taxon>Fungi</taxon>
        <taxon>Dikarya</taxon>
        <taxon>Ascomycota</taxon>
        <taxon>Pezizomycotina</taxon>
        <taxon>Sordariomycetes</taxon>
        <taxon>Hypocreomycetidae</taxon>
        <taxon>Hypocreales</taxon>
        <taxon>Hypocreaceae</taxon>
        <taxon>Trichoderma</taxon>
    </lineage>
</organism>
<name>G0RXL7_HYPJQ</name>
<dbReference type="GeneID" id="18482626"/>
<reference evidence="1 2" key="1">
    <citation type="journal article" date="2008" name="Nat. Biotechnol.">
        <title>Genome sequencing and analysis of the biomass-degrading fungus Trichoderma reesei (syn. Hypocrea jecorina).</title>
        <authorList>
            <person name="Martinez D."/>
            <person name="Berka R.M."/>
            <person name="Henrissat B."/>
            <person name="Saloheimo M."/>
            <person name="Arvas M."/>
            <person name="Baker S.E."/>
            <person name="Chapman J."/>
            <person name="Chertkov O."/>
            <person name="Coutinho P.M."/>
            <person name="Cullen D."/>
            <person name="Danchin E.G."/>
            <person name="Grigoriev I.V."/>
            <person name="Harris P."/>
            <person name="Jackson M."/>
            <person name="Kubicek C.P."/>
            <person name="Han C.S."/>
            <person name="Ho I."/>
            <person name="Larrondo L.F."/>
            <person name="de Leon A.L."/>
            <person name="Magnuson J.K."/>
            <person name="Merino S."/>
            <person name="Misra M."/>
            <person name="Nelson B."/>
            <person name="Putnam N."/>
            <person name="Robbertse B."/>
            <person name="Salamov A.A."/>
            <person name="Schmoll M."/>
            <person name="Terry A."/>
            <person name="Thayer N."/>
            <person name="Westerholm-Parvinen A."/>
            <person name="Schoch C.L."/>
            <person name="Yao J."/>
            <person name="Barabote R."/>
            <person name="Nelson M.A."/>
            <person name="Detter C."/>
            <person name="Bruce D."/>
            <person name="Kuske C.R."/>
            <person name="Xie G."/>
            <person name="Richardson P."/>
            <person name="Rokhsar D.S."/>
            <person name="Lucas S.M."/>
            <person name="Rubin E.M."/>
            <person name="Dunn-Coleman N."/>
            <person name="Ward M."/>
            <person name="Brettin T.S."/>
        </authorList>
    </citation>
    <scope>NUCLEOTIDE SEQUENCE [LARGE SCALE GENOMIC DNA]</scope>
    <source>
        <strain evidence="1 2">QM6a</strain>
    </source>
</reference>
<dbReference type="VEuPathDB" id="FungiDB:TRIREDRAFT_112651"/>
<keyword evidence="2" id="KW-1185">Reference proteome</keyword>
<accession>G0RXL7</accession>